<keyword evidence="3" id="KW-1133">Transmembrane helix</keyword>
<dbReference type="PROSITE" id="PS50920">
    <property type="entry name" value="SOLCAR"/>
    <property type="match status" value="1"/>
</dbReference>
<evidence type="ECO:0000256" key="6">
    <source>
        <dbReference type="RuleBase" id="RU000488"/>
    </source>
</evidence>
<dbReference type="GO" id="GO:0005371">
    <property type="term" value="F:tricarboxylate secondary active transmembrane transporter activity"/>
    <property type="evidence" value="ECO:0007669"/>
    <property type="project" value="TreeGrafter"/>
</dbReference>
<proteinExistence type="inferred from homology"/>
<dbReference type="InterPro" id="IPR023395">
    <property type="entry name" value="MCP_dom_sf"/>
</dbReference>
<dbReference type="GO" id="GO:0016020">
    <property type="term" value="C:membrane"/>
    <property type="evidence" value="ECO:0007669"/>
    <property type="project" value="UniProtKB-SubCell"/>
</dbReference>
<keyword evidence="2 5" id="KW-0812">Transmembrane</keyword>
<keyword evidence="8" id="KW-1185">Reference proteome</keyword>
<protein>
    <submittedName>
        <fullName evidence="7">Citrate/oxoglutarate carrier protein</fullName>
    </submittedName>
</protein>
<evidence type="ECO:0000256" key="1">
    <source>
        <dbReference type="ARBA" id="ARBA00004141"/>
    </source>
</evidence>
<dbReference type="Gene3D" id="1.50.40.10">
    <property type="entry name" value="Mitochondrial carrier domain"/>
    <property type="match status" value="2"/>
</dbReference>
<keyword evidence="4 5" id="KW-0472">Membrane</keyword>
<dbReference type="STRING" id="39966.A0A369K6M4"/>
<comment type="subcellular location">
    <subcellularLocation>
        <location evidence="1">Membrane</location>
        <topology evidence="1">Multi-pass membrane protein</topology>
    </subcellularLocation>
</comment>
<evidence type="ECO:0000256" key="5">
    <source>
        <dbReference type="PROSITE-ProRule" id="PRU00282"/>
    </source>
</evidence>
<dbReference type="PANTHER" id="PTHR46982:SF1">
    <property type="entry name" value="CITRATE_OXOGLUTARATE CARRIER PROTEIN"/>
    <property type="match status" value="1"/>
</dbReference>
<dbReference type="Pfam" id="PF00153">
    <property type="entry name" value="Mito_carr"/>
    <property type="match status" value="3"/>
</dbReference>
<name>A0A369K6M4_HYPMA</name>
<dbReference type="EMBL" id="LUEZ02000010">
    <property type="protein sequence ID" value="RDB28487.1"/>
    <property type="molecule type" value="Genomic_DNA"/>
</dbReference>
<gene>
    <name evidence="7" type="primary">YHM2</name>
    <name evidence="7" type="ORF">Hypma_015671</name>
</gene>
<keyword evidence="6" id="KW-0813">Transport</keyword>
<reference evidence="7" key="1">
    <citation type="submission" date="2018-04" db="EMBL/GenBank/DDBJ databases">
        <title>Whole genome sequencing of Hypsizygus marmoreus.</title>
        <authorList>
            <person name="Choi I.-G."/>
            <person name="Min B."/>
            <person name="Kim J.-G."/>
            <person name="Kim S."/>
            <person name="Oh Y.-L."/>
            <person name="Kong W.-S."/>
            <person name="Park H."/>
            <person name="Jeong J."/>
            <person name="Song E.-S."/>
        </authorList>
    </citation>
    <scope>NUCLEOTIDE SEQUENCE [LARGE SCALE GENOMIC DNA]</scope>
    <source>
        <strain evidence="7">51987-8</strain>
    </source>
</reference>
<dbReference type="PANTHER" id="PTHR46982">
    <property type="entry name" value="CITRATE/OXOGLUTARATE CARRIER PROTEIN"/>
    <property type="match status" value="1"/>
</dbReference>
<sequence>MYANMGEIHGRSRYWRVIFAKLLRIRPAVVERARGKPIAPKKLKYLFEVNSGPAPFLALLPLPFSFLGTFTMAIQKEPGQKGVSWSNIAVGAIMNMVTTLGQPLEVLKTQMAANRSQTMWQACKTVWSRGGITGCYQGLIPWAWIEASTKGAVLVFAASEVETASLGAGINPAVAGLLGGMTGGVAQAYATMGFTTCMKTAEITRHKTAAAGVKPPSTWAVFADIYRREGLAGVNKGVNAVAVRQCTNWGSRMGFARLAETSIRKIKGKSETERLGALDKITASTIGGALATWNQPIEVIRVEMQSMAKSSTANVNRPAKLTILNTLAFIYKENGIKGLYRGVTPRIGLGIWQTICMVSFTDYVKIWVKGRP</sequence>
<dbReference type="FunFam" id="1.50.40.10:FF:000078">
    <property type="entry name" value="Mitochondrial DNA replication protein YHM2"/>
    <property type="match status" value="1"/>
</dbReference>
<evidence type="ECO:0000256" key="4">
    <source>
        <dbReference type="ARBA" id="ARBA00023136"/>
    </source>
</evidence>
<dbReference type="GO" id="GO:0015742">
    <property type="term" value="P:alpha-ketoglutarate transport"/>
    <property type="evidence" value="ECO:0007669"/>
    <property type="project" value="TreeGrafter"/>
</dbReference>
<dbReference type="OrthoDB" id="10253709at2759"/>
<dbReference type="InterPro" id="IPR053017">
    <property type="entry name" value="Mito_Cit/Oxoglu_Carrier"/>
</dbReference>
<dbReference type="InterPro" id="IPR018108">
    <property type="entry name" value="MCP_transmembrane"/>
</dbReference>
<organism evidence="7 8">
    <name type="scientific">Hypsizygus marmoreus</name>
    <name type="common">White beech mushroom</name>
    <name type="synonym">Agaricus marmoreus</name>
    <dbReference type="NCBI Taxonomy" id="39966"/>
    <lineage>
        <taxon>Eukaryota</taxon>
        <taxon>Fungi</taxon>
        <taxon>Dikarya</taxon>
        <taxon>Basidiomycota</taxon>
        <taxon>Agaricomycotina</taxon>
        <taxon>Agaricomycetes</taxon>
        <taxon>Agaricomycetidae</taxon>
        <taxon>Agaricales</taxon>
        <taxon>Tricholomatineae</taxon>
        <taxon>Lyophyllaceae</taxon>
        <taxon>Hypsizygus</taxon>
    </lineage>
</organism>
<dbReference type="SUPFAM" id="SSF103506">
    <property type="entry name" value="Mitochondrial carrier"/>
    <property type="match status" value="1"/>
</dbReference>
<evidence type="ECO:0000313" key="7">
    <source>
        <dbReference type="EMBL" id="RDB28487.1"/>
    </source>
</evidence>
<evidence type="ECO:0000313" key="8">
    <source>
        <dbReference type="Proteomes" id="UP000076154"/>
    </source>
</evidence>
<comment type="similarity">
    <text evidence="6">Belongs to the mitochondrial carrier (TC 2.A.29) family.</text>
</comment>
<dbReference type="AlphaFoldDB" id="A0A369K6M4"/>
<dbReference type="InParanoid" id="A0A369K6M4"/>
<accession>A0A369K6M4</accession>
<comment type="caution">
    <text evidence="7">The sequence shown here is derived from an EMBL/GenBank/DDBJ whole genome shotgun (WGS) entry which is preliminary data.</text>
</comment>
<evidence type="ECO:0000256" key="3">
    <source>
        <dbReference type="ARBA" id="ARBA00022989"/>
    </source>
</evidence>
<dbReference type="Proteomes" id="UP000076154">
    <property type="component" value="Unassembled WGS sequence"/>
</dbReference>
<dbReference type="FunCoup" id="A0A369K6M4">
    <property type="interactions" value="187"/>
</dbReference>
<evidence type="ECO:0000256" key="2">
    <source>
        <dbReference type="ARBA" id="ARBA00022692"/>
    </source>
</evidence>
<dbReference type="GO" id="GO:0005739">
    <property type="term" value="C:mitochondrion"/>
    <property type="evidence" value="ECO:0007669"/>
    <property type="project" value="TreeGrafter"/>
</dbReference>
<dbReference type="GO" id="GO:0006843">
    <property type="term" value="P:mitochondrial citrate transmembrane transport"/>
    <property type="evidence" value="ECO:0007669"/>
    <property type="project" value="TreeGrafter"/>
</dbReference>
<feature type="repeat" description="Solcar" evidence="5">
    <location>
        <begin position="275"/>
        <end position="367"/>
    </location>
</feature>